<dbReference type="SMART" id="SM00214">
    <property type="entry name" value="VWC"/>
    <property type="match status" value="1"/>
</dbReference>
<feature type="chain" id="PRO_5046762070" evidence="1">
    <location>
        <begin position="23"/>
        <end position="178"/>
    </location>
</feature>
<sequence>MQTVNIFFGLVLVITNCRETGATKLDCALVRCLLPDCNGDDTITPTGQCCPTCPGNQNKSQCVVGDNAFADGSIWVDKCNKCRCNDGQVLCTKTKCPDCTLQLCEPLPCDEKKQIKRPWECCPKCKPEKCNAQTNADKDPCTSCFCENDDLVCYTFACIACVGETKKGDCCPTCSSTP</sequence>
<reference evidence="3" key="1">
    <citation type="submission" date="2022-11" db="EMBL/GenBank/DDBJ databases">
        <title>Centuries of genome instability and evolution in soft-shell clam transmissible cancer (bioRxiv).</title>
        <authorList>
            <person name="Hart S.F.M."/>
            <person name="Yonemitsu M.A."/>
            <person name="Giersch R.M."/>
            <person name="Beal B.F."/>
            <person name="Arriagada G."/>
            <person name="Davis B.W."/>
            <person name="Ostrander E.A."/>
            <person name="Goff S.P."/>
            <person name="Metzger M.J."/>
        </authorList>
    </citation>
    <scope>NUCLEOTIDE SEQUENCE</scope>
    <source>
        <strain evidence="3">MELC-2E11</strain>
        <tissue evidence="3">Siphon/mantle</tissue>
    </source>
</reference>
<dbReference type="Gene3D" id="6.20.200.20">
    <property type="match status" value="1"/>
</dbReference>
<dbReference type="InterPro" id="IPR001007">
    <property type="entry name" value="VWF_dom"/>
</dbReference>
<dbReference type="Proteomes" id="UP001164746">
    <property type="component" value="Chromosome 4"/>
</dbReference>
<dbReference type="SUPFAM" id="SSF57603">
    <property type="entry name" value="FnI-like domain"/>
    <property type="match status" value="1"/>
</dbReference>
<protein>
    <submittedName>
        <fullName evidence="3">KCP-like protein</fullName>
    </submittedName>
</protein>
<dbReference type="PROSITE" id="PS50184">
    <property type="entry name" value="VWFC_2"/>
    <property type="match status" value="1"/>
</dbReference>
<dbReference type="Pfam" id="PF00093">
    <property type="entry name" value="VWC"/>
    <property type="match status" value="1"/>
</dbReference>
<name>A0ABY7DWZ5_MYAAR</name>
<evidence type="ECO:0000313" key="3">
    <source>
        <dbReference type="EMBL" id="WAR02255.1"/>
    </source>
</evidence>
<proteinExistence type="predicted"/>
<evidence type="ECO:0000256" key="1">
    <source>
        <dbReference type="SAM" id="SignalP"/>
    </source>
</evidence>
<feature type="domain" description="VWFC" evidence="2">
    <location>
        <begin position="60"/>
        <end position="126"/>
    </location>
</feature>
<organism evidence="3 4">
    <name type="scientific">Mya arenaria</name>
    <name type="common">Soft-shell clam</name>
    <dbReference type="NCBI Taxonomy" id="6604"/>
    <lineage>
        <taxon>Eukaryota</taxon>
        <taxon>Metazoa</taxon>
        <taxon>Spiralia</taxon>
        <taxon>Lophotrochozoa</taxon>
        <taxon>Mollusca</taxon>
        <taxon>Bivalvia</taxon>
        <taxon>Autobranchia</taxon>
        <taxon>Heteroconchia</taxon>
        <taxon>Euheterodonta</taxon>
        <taxon>Imparidentia</taxon>
        <taxon>Neoheterodontei</taxon>
        <taxon>Myida</taxon>
        <taxon>Myoidea</taxon>
        <taxon>Myidae</taxon>
        <taxon>Mya</taxon>
    </lineage>
</organism>
<dbReference type="EMBL" id="CP111015">
    <property type="protein sequence ID" value="WAR02255.1"/>
    <property type="molecule type" value="Genomic_DNA"/>
</dbReference>
<keyword evidence="4" id="KW-1185">Reference proteome</keyword>
<evidence type="ECO:0000313" key="4">
    <source>
        <dbReference type="Proteomes" id="UP001164746"/>
    </source>
</evidence>
<dbReference type="PROSITE" id="PS01208">
    <property type="entry name" value="VWFC_1"/>
    <property type="match status" value="1"/>
</dbReference>
<keyword evidence="1" id="KW-0732">Signal</keyword>
<feature type="signal peptide" evidence="1">
    <location>
        <begin position="1"/>
        <end position="22"/>
    </location>
</feature>
<evidence type="ECO:0000259" key="2">
    <source>
        <dbReference type="PROSITE" id="PS50184"/>
    </source>
</evidence>
<gene>
    <name evidence="3" type="ORF">MAR_008813</name>
</gene>
<accession>A0ABY7DWZ5</accession>